<comment type="caution">
    <text evidence="3">The sequence shown here is derived from an EMBL/GenBank/DDBJ whole genome shotgun (WGS) entry which is preliminary data.</text>
</comment>
<organism evidence="3 4">
    <name type="scientific">Peronospora destructor</name>
    <dbReference type="NCBI Taxonomy" id="86335"/>
    <lineage>
        <taxon>Eukaryota</taxon>
        <taxon>Sar</taxon>
        <taxon>Stramenopiles</taxon>
        <taxon>Oomycota</taxon>
        <taxon>Peronosporomycetes</taxon>
        <taxon>Peronosporales</taxon>
        <taxon>Peronosporaceae</taxon>
        <taxon>Peronospora</taxon>
    </lineage>
</organism>
<keyword evidence="4" id="KW-1185">Reference proteome</keyword>
<feature type="coiled-coil region" evidence="1">
    <location>
        <begin position="152"/>
        <end position="276"/>
    </location>
</feature>
<feature type="non-terminal residue" evidence="3">
    <location>
        <position position="1"/>
    </location>
</feature>
<dbReference type="AlphaFoldDB" id="A0AAV0VDT5"/>
<dbReference type="Proteomes" id="UP001162029">
    <property type="component" value="Unassembled WGS sequence"/>
</dbReference>
<protein>
    <submittedName>
        <fullName evidence="3">Uncharacterized protein</fullName>
    </submittedName>
</protein>
<evidence type="ECO:0000313" key="3">
    <source>
        <dbReference type="EMBL" id="CAI5744894.1"/>
    </source>
</evidence>
<accession>A0AAV0VDT5</accession>
<proteinExistence type="predicted"/>
<keyword evidence="1" id="KW-0175">Coiled coil</keyword>
<feature type="non-terminal residue" evidence="3">
    <location>
        <position position="822"/>
    </location>
</feature>
<evidence type="ECO:0000256" key="1">
    <source>
        <dbReference type="SAM" id="Coils"/>
    </source>
</evidence>
<gene>
    <name evidence="3" type="ORF">PDE001_LOCUS10018</name>
</gene>
<reference evidence="3" key="1">
    <citation type="submission" date="2022-12" db="EMBL/GenBank/DDBJ databases">
        <authorList>
            <person name="Webb A."/>
        </authorList>
    </citation>
    <scope>NUCLEOTIDE SEQUENCE</scope>
    <source>
        <strain evidence="3">Pd1</strain>
    </source>
</reference>
<name>A0AAV0VDT5_9STRA</name>
<feature type="region of interest" description="Disordered" evidence="2">
    <location>
        <begin position="787"/>
        <end position="810"/>
    </location>
</feature>
<dbReference type="EMBL" id="CANTFM010002211">
    <property type="protein sequence ID" value="CAI5744894.1"/>
    <property type="molecule type" value="Genomic_DNA"/>
</dbReference>
<evidence type="ECO:0000313" key="4">
    <source>
        <dbReference type="Proteomes" id="UP001162029"/>
    </source>
</evidence>
<sequence>MVVAEGDRTGPRCTRFDCTSCCNDHLRGDPLKNRRKNKHLREQLIALQCYISAQEDDEILRLSNQIAGLTLKLLQQQPILVPTLSIEKLLLVPLEQNVEALTTHNEVLENNYGDAKKARNTAASLKSQRQVIEVDKESTDKQNELYTTLKMNEMLRDEVVHMQEAKKKLLDQEEQSQVLMSTIQNQVERYRDAVDEQTLQLQTKADVNAVVSDTKAVLREKAVLIAELDELRRKLMQHHQHQRQDKEEEDTVCVNVNTATDDLEKQLKMLQELRIRNNSTKFELGLQQLSDAKSRAEHLDIDTVVESAIQATVQEQKVMLEGSGQDNTTLDRHLKKHLVHGLKVRQGIVKKQLVEVEERNAKHEQQAGLEDVKKHQKKLRVQLRQEQQMDVALSQELDEQVEADGKLQLAHQRLKAEDGNPGSLKFDSFDIADHLKCQLLTNEAVAKQAKIQIYELEAERLRFLHKLRDQARLTDHRLCEQDGCTTDQWIAVEEFIDCARRTPEVIQPLQQPGYKFVGVRDQEQSARRAKDQPETMVGLQRKFGIRCVENAHYFNDTEWLQNKLAEAQSHLLALAIPQPVSTPDDDRGENLRAIEAAKVKSQQQERVCYYLRPEVACSKVQDGDDDVWFATLKDEGLACVVKNNKPELRQAERCTNVTGRREEHLASLEGRVSVDEIQHQLMQIKVTYQQFRVQYDLLIETQQQTLLEYQRLVPEMEKKAQELNAVREKSSDKIQILEKAICPMNDRDWTARNTKWEAFRKRLNALEDAMQVEQLRRKQLNEDVENKQAELPLLNPREECGNQGETGQLKNQADAIRERLLI</sequence>
<evidence type="ECO:0000256" key="2">
    <source>
        <dbReference type="SAM" id="MobiDB-lite"/>
    </source>
</evidence>